<organism evidence="1">
    <name type="scientific">hydrothermal vent metagenome</name>
    <dbReference type="NCBI Taxonomy" id="652676"/>
    <lineage>
        <taxon>unclassified sequences</taxon>
        <taxon>metagenomes</taxon>
        <taxon>ecological metagenomes</taxon>
    </lineage>
</organism>
<gene>
    <name evidence="1" type="ORF">MNB_SV-5-71</name>
</gene>
<accession>A0A1W1EFL8</accession>
<protein>
    <submittedName>
        <fullName evidence="1">Tat (Twin-arginine translocation) pathway signal sequence domain protein</fullName>
    </submittedName>
</protein>
<dbReference type="AlphaFoldDB" id="A0A1W1EFL8"/>
<evidence type="ECO:0000313" key="1">
    <source>
        <dbReference type="EMBL" id="SFZ98825.1"/>
    </source>
</evidence>
<proteinExistence type="predicted"/>
<dbReference type="InterPro" id="IPR027056">
    <property type="entry name" value="Gluconate_2DH_su3"/>
</dbReference>
<dbReference type="EMBL" id="FPKX01000064">
    <property type="protein sequence ID" value="SFZ98825.1"/>
    <property type="molecule type" value="Genomic_DNA"/>
</dbReference>
<reference evidence="1" key="1">
    <citation type="submission" date="2016-10" db="EMBL/GenBank/DDBJ databases">
        <authorList>
            <person name="de Groot N.N."/>
        </authorList>
    </citation>
    <scope>NUCLEOTIDE SEQUENCE</scope>
</reference>
<sequence>MQRRNFLILGSIFGLSPYVKAEEHTELSREFEKVKSLIAAVQEHMFPAGNKIPSAKDMDANRFLFEAISHNCYDKDIRAFVIEGAKEFKNSTKGDFLTMNKKDKEKALREYEQSSYGQSWLSRIMVITLEGIFSDPIYGSNKKEAGWKALNSYGGFPRAKSRYIQL</sequence>
<dbReference type="Pfam" id="PF13618">
    <property type="entry name" value="Gluconate_2-dh3"/>
    <property type="match status" value="1"/>
</dbReference>
<name>A0A1W1EFL8_9ZZZZ</name>